<name>A0AA36H0F0_CYLNA</name>
<comment type="similarity">
    <text evidence="2">Belongs to the nematode transthyretin-like family.</text>
</comment>
<evidence type="ECO:0000256" key="3">
    <source>
        <dbReference type="ARBA" id="ARBA00022525"/>
    </source>
</evidence>
<reference evidence="5" key="1">
    <citation type="submission" date="2023-07" db="EMBL/GenBank/DDBJ databases">
        <authorList>
            <consortium name="CYATHOMIX"/>
        </authorList>
    </citation>
    <scope>NUCLEOTIDE SEQUENCE</scope>
    <source>
        <strain evidence="5">N/A</strain>
    </source>
</reference>
<gene>
    <name evidence="5" type="ORF">CYNAS_LOCUS13739</name>
</gene>
<comment type="subcellular location">
    <subcellularLocation>
        <location evidence="1">Secreted</location>
    </subcellularLocation>
</comment>
<organism evidence="5 6">
    <name type="scientific">Cylicocyclus nassatus</name>
    <name type="common">Nematode worm</name>
    <dbReference type="NCBI Taxonomy" id="53992"/>
    <lineage>
        <taxon>Eukaryota</taxon>
        <taxon>Metazoa</taxon>
        <taxon>Ecdysozoa</taxon>
        <taxon>Nematoda</taxon>
        <taxon>Chromadorea</taxon>
        <taxon>Rhabditida</taxon>
        <taxon>Rhabditina</taxon>
        <taxon>Rhabditomorpha</taxon>
        <taxon>Strongyloidea</taxon>
        <taxon>Strongylidae</taxon>
        <taxon>Cylicocyclus</taxon>
    </lineage>
</organism>
<evidence type="ECO:0000313" key="5">
    <source>
        <dbReference type="EMBL" id="CAJ0601756.1"/>
    </source>
</evidence>
<evidence type="ECO:0008006" key="7">
    <source>
        <dbReference type="Google" id="ProtNLM"/>
    </source>
</evidence>
<evidence type="ECO:0000256" key="2">
    <source>
        <dbReference type="ARBA" id="ARBA00010112"/>
    </source>
</evidence>
<dbReference type="PANTHER" id="PTHR21700:SF24">
    <property type="entry name" value="TRANSTHYRETIN-LIKE FAMILY PROTEIN"/>
    <property type="match status" value="1"/>
</dbReference>
<dbReference type="GO" id="GO:0009986">
    <property type="term" value="C:cell surface"/>
    <property type="evidence" value="ECO:0007669"/>
    <property type="project" value="InterPro"/>
</dbReference>
<keyword evidence="3" id="KW-0964">Secreted</keyword>
<comment type="caution">
    <text evidence="5">The sequence shown here is derived from an EMBL/GenBank/DDBJ whole genome shotgun (WGS) entry which is preliminary data.</text>
</comment>
<proteinExistence type="inferred from homology"/>
<dbReference type="InterPro" id="IPR038479">
    <property type="entry name" value="Transthyretin-like_sf"/>
</dbReference>
<sequence>MQSESAFPIQHFKFIKASNAHVLHDTSTLQQKMQRAPLLLSVLFKLTNCFSMKVGRLQSVAVTGVLECNGAPAENVKIMLYDKGILSNSKLDEGSTESSGRFYLSWSKREVTKIDPEISIYHNCNHNKQCYKRIRIGIPKKFISIGSIPFYTFDIEKLDLAVGTSGETTRC</sequence>
<dbReference type="Pfam" id="PF01060">
    <property type="entry name" value="TTR-52"/>
    <property type="match status" value="1"/>
</dbReference>
<dbReference type="AlphaFoldDB" id="A0AA36H0F0"/>
<evidence type="ECO:0000313" key="6">
    <source>
        <dbReference type="Proteomes" id="UP001176961"/>
    </source>
</evidence>
<keyword evidence="4" id="KW-0732">Signal</keyword>
<dbReference type="InterPro" id="IPR001534">
    <property type="entry name" value="Transthyretin-like"/>
</dbReference>
<dbReference type="Gene3D" id="2.60.40.3330">
    <property type="match status" value="1"/>
</dbReference>
<evidence type="ECO:0000256" key="4">
    <source>
        <dbReference type="ARBA" id="ARBA00022729"/>
    </source>
</evidence>
<accession>A0AA36H0F0</accession>
<dbReference type="EMBL" id="CATQJL010000305">
    <property type="protein sequence ID" value="CAJ0601756.1"/>
    <property type="molecule type" value="Genomic_DNA"/>
</dbReference>
<evidence type="ECO:0000256" key="1">
    <source>
        <dbReference type="ARBA" id="ARBA00004613"/>
    </source>
</evidence>
<keyword evidence="6" id="KW-1185">Reference proteome</keyword>
<dbReference type="PANTHER" id="PTHR21700">
    <property type="entry name" value="TRANSTHYRETIN-LIKE FAMILY PROTEIN-RELATED"/>
    <property type="match status" value="1"/>
</dbReference>
<dbReference type="GO" id="GO:0005576">
    <property type="term" value="C:extracellular region"/>
    <property type="evidence" value="ECO:0007669"/>
    <property type="project" value="UniProtKB-SubCell"/>
</dbReference>
<protein>
    <recommendedName>
        <fullName evidence="7">Transthyretin-like family protein</fullName>
    </recommendedName>
</protein>
<dbReference type="Proteomes" id="UP001176961">
    <property type="component" value="Unassembled WGS sequence"/>
</dbReference>